<accession>A0ABT8V792</accession>
<dbReference type="RefSeq" id="WP_302877014.1">
    <property type="nucleotide sequence ID" value="NZ_JAUMKJ010000001.1"/>
</dbReference>
<dbReference type="PANTHER" id="PTHR35332">
    <property type="entry name" value="REGULATION OF ENOLASE PROTEIN 1"/>
    <property type="match status" value="1"/>
</dbReference>
<dbReference type="SUPFAM" id="SSF49899">
    <property type="entry name" value="Concanavalin A-like lectins/glucanases"/>
    <property type="match status" value="1"/>
</dbReference>
<name>A0ABT8V792_9BACL</name>
<reference evidence="1" key="1">
    <citation type="submission" date="2023-07" db="EMBL/GenBank/DDBJ databases">
        <authorList>
            <person name="Aktuganov G."/>
            <person name="Boyko T."/>
            <person name="Delegan Y."/>
            <person name="Galimzianova N."/>
            <person name="Gilvanova E."/>
            <person name="Korobov V."/>
            <person name="Kuzmina L."/>
            <person name="Melentiev A."/>
            <person name="Milman P."/>
            <person name="Ryabova A."/>
            <person name="Stupak E."/>
            <person name="Yasakov T."/>
            <person name="Zharikova N."/>
            <person name="Zhurenko E."/>
        </authorList>
    </citation>
    <scope>NUCLEOTIDE SEQUENCE</scope>
    <source>
        <strain evidence="1">IB-739</strain>
    </source>
</reference>
<dbReference type="InterPro" id="IPR009784">
    <property type="entry name" value="DUF1349"/>
</dbReference>
<dbReference type="InterPro" id="IPR013320">
    <property type="entry name" value="ConA-like_dom_sf"/>
</dbReference>
<evidence type="ECO:0000313" key="2">
    <source>
        <dbReference type="Proteomes" id="UP001168883"/>
    </source>
</evidence>
<dbReference type="Gene3D" id="2.60.120.200">
    <property type="match status" value="1"/>
</dbReference>
<dbReference type="PANTHER" id="PTHR35332:SF2">
    <property type="entry name" value="REGULATION OF ENOLASE PROTEIN 1"/>
    <property type="match status" value="1"/>
</dbReference>
<keyword evidence="2" id="KW-1185">Reference proteome</keyword>
<dbReference type="EMBL" id="JAUMKJ010000001">
    <property type="protein sequence ID" value="MDO3675591.1"/>
    <property type="molecule type" value="Genomic_DNA"/>
</dbReference>
<sequence length="201" mass="22941">MTKRILNWEQGKWINQPLSARQEGDHLKVVPEKGRDFWKKTLYDFEFEDGAALLADWQTDSAVEVSFLLTSFTELYDQAGILLYHEPEQWIKAGIEINDGIPHLSAVVTDGYSDWSLAAVPEWEGEEVTIRASVMKDAVIIRARTGRHGWRTIRVARFPYPSGNLAGPFTCSPTRDGLEVTFTRWSFTEADQELHIDPPME</sequence>
<dbReference type="Pfam" id="PF07081">
    <property type="entry name" value="DUF1349"/>
    <property type="match status" value="1"/>
</dbReference>
<dbReference type="Proteomes" id="UP001168883">
    <property type="component" value="Unassembled WGS sequence"/>
</dbReference>
<comment type="caution">
    <text evidence="1">The sequence shown here is derived from an EMBL/GenBank/DDBJ whole genome shotgun (WGS) entry which is preliminary data.</text>
</comment>
<gene>
    <name evidence="1" type="ORF">Q3C12_01145</name>
</gene>
<evidence type="ECO:0000313" key="1">
    <source>
        <dbReference type="EMBL" id="MDO3675591.1"/>
    </source>
</evidence>
<organism evidence="1 2">
    <name type="scientific">Paenibacillus ehimensis</name>
    <dbReference type="NCBI Taxonomy" id="79264"/>
    <lineage>
        <taxon>Bacteria</taxon>
        <taxon>Bacillati</taxon>
        <taxon>Bacillota</taxon>
        <taxon>Bacilli</taxon>
        <taxon>Bacillales</taxon>
        <taxon>Paenibacillaceae</taxon>
        <taxon>Paenibacillus</taxon>
    </lineage>
</organism>
<protein>
    <submittedName>
        <fullName evidence="1">DUF1349 domain-containing protein</fullName>
    </submittedName>
</protein>
<proteinExistence type="predicted"/>